<comment type="caution">
    <text evidence="1">The sequence shown here is derived from an EMBL/GenBank/DDBJ whole genome shotgun (WGS) entry which is preliminary data.</text>
</comment>
<name>A0A0Q1DYJ1_9CORY</name>
<dbReference type="OrthoDB" id="163636at2"/>
<evidence type="ECO:0000313" key="2">
    <source>
        <dbReference type="Proteomes" id="UP000050517"/>
    </source>
</evidence>
<dbReference type="Proteomes" id="UP000050517">
    <property type="component" value="Unassembled WGS sequence"/>
</dbReference>
<dbReference type="Pfam" id="PF02597">
    <property type="entry name" value="ThiS"/>
    <property type="match status" value="1"/>
</dbReference>
<dbReference type="PANTHER" id="PTHR34472">
    <property type="entry name" value="SULFUR CARRIER PROTEIN THIS"/>
    <property type="match status" value="1"/>
</dbReference>
<proteinExistence type="predicted"/>
<protein>
    <submittedName>
        <fullName evidence="1">Sulfur carrier protein ThiS</fullName>
    </submittedName>
</protein>
<dbReference type="NCBIfam" id="TIGR01683">
    <property type="entry name" value="thiS"/>
    <property type="match status" value="1"/>
</dbReference>
<dbReference type="EMBL" id="LKST01000001">
    <property type="protein sequence ID" value="KQB85318.1"/>
    <property type="molecule type" value="Genomic_DNA"/>
</dbReference>
<dbReference type="PATRIC" id="fig|1544416.3.peg.460"/>
<dbReference type="Gene3D" id="3.10.20.30">
    <property type="match status" value="1"/>
</dbReference>
<reference evidence="1 2" key="1">
    <citation type="submission" date="2015-10" db="EMBL/GenBank/DDBJ databases">
        <title>Corynebacteirum lowii and Corynebacterium oculi species nova, derived from human clinical disease and and emended description of Corynebacterium mastiditis.</title>
        <authorList>
            <person name="Bernard K."/>
            <person name="Pacheco A.L."/>
            <person name="Mcdougall C."/>
            <person name="Burtx T."/>
            <person name="Weibe D."/>
            <person name="Tyler S."/>
            <person name="Olson A.B."/>
            <person name="Cnockaert M."/>
            <person name="Eguchi H."/>
            <person name="Kuwahara T."/>
            <person name="Nakayama-Imaohji H."/>
            <person name="Boudewijins M."/>
            <person name="Van Hoecke F."/>
            <person name="Bernier A.-M."/>
            <person name="Vandamme P."/>
        </authorList>
    </citation>
    <scope>NUCLEOTIDE SEQUENCE [LARGE SCALE GENOMIC DNA]</scope>
    <source>
        <strain evidence="1 2">NML 130210</strain>
    </source>
</reference>
<dbReference type="AlphaFoldDB" id="A0A0Q1DYJ1"/>
<keyword evidence="2" id="KW-1185">Reference proteome</keyword>
<dbReference type="InterPro" id="IPR012675">
    <property type="entry name" value="Beta-grasp_dom_sf"/>
</dbReference>
<accession>A0A0Q1DYJ1</accession>
<sequence>MIYTVNGSTRTGGPLTVAELVDAEAGSREGVAVAINAQVVPASRWHRPIAEGDAVDILTAVQGG</sequence>
<dbReference type="PANTHER" id="PTHR34472:SF1">
    <property type="entry name" value="SULFUR CARRIER PROTEIN THIS"/>
    <property type="match status" value="1"/>
</dbReference>
<evidence type="ECO:0000313" key="1">
    <source>
        <dbReference type="EMBL" id="KQB85318.1"/>
    </source>
</evidence>
<dbReference type="STRING" id="1544416.Cocul_00457"/>
<organism evidence="1 2">
    <name type="scientific">Corynebacterium oculi</name>
    <dbReference type="NCBI Taxonomy" id="1544416"/>
    <lineage>
        <taxon>Bacteria</taxon>
        <taxon>Bacillati</taxon>
        <taxon>Actinomycetota</taxon>
        <taxon>Actinomycetes</taxon>
        <taxon>Mycobacteriales</taxon>
        <taxon>Corynebacteriaceae</taxon>
        <taxon>Corynebacterium</taxon>
    </lineage>
</organism>
<gene>
    <name evidence="1" type="ORF">Cocul_00457</name>
</gene>
<dbReference type="InterPro" id="IPR016155">
    <property type="entry name" value="Mopterin_synth/thiamin_S_b"/>
</dbReference>
<dbReference type="InterPro" id="IPR003749">
    <property type="entry name" value="ThiS/MoaD-like"/>
</dbReference>
<dbReference type="RefSeq" id="WP_055121668.1">
    <property type="nucleotide sequence ID" value="NZ_LKST01000001.1"/>
</dbReference>
<dbReference type="CDD" id="cd00565">
    <property type="entry name" value="Ubl_ThiS"/>
    <property type="match status" value="1"/>
</dbReference>
<dbReference type="SUPFAM" id="SSF54285">
    <property type="entry name" value="MoaD/ThiS"/>
    <property type="match status" value="1"/>
</dbReference>
<dbReference type="InterPro" id="IPR010035">
    <property type="entry name" value="Thi_S"/>
</dbReference>